<gene>
    <name evidence="3" type="ORF">BJ508DRAFT_414415</name>
</gene>
<dbReference type="EMBL" id="ML119675">
    <property type="protein sequence ID" value="RPA81928.1"/>
    <property type="molecule type" value="Genomic_DNA"/>
</dbReference>
<dbReference type="AlphaFoldDB" id="A0A3N4IB90"/>
<keyword evidence="2" id="KW-0812">Transmembrane</keyword>
<evidence type="ECO:0000256" key="2">
    <source>
        <dbReference type="SAM" id="Phobius"/>
    </source>
</evidence>
<feature type="region of interest" description="Disordered" evidence="1">
    <location>
        <begin position="1"/>
        <end position="37"/>
    </location>
</feature>
<keyword evidence="2" id="KW-1133">Transmembrane helix</keyword>
<protein>
    <submittedName>
        <fullName evidence="3">Uncharacterized protein</fullName>
    </submittedName>
</protein>
<feature type="transmembrane region" description="Helical" evidence="2">
    <location>
        <begin position="48"/>
        <end position="66"/>
    </location>
</feature>
<evidence type="ECO:0000313" key="3">
    <source>
        <dbReference type="EMBL" id="RPA81928.1"/>
    </source>
</evidence>
<keyword evidence="4" id="KW-1185">Reference proteome</keyword>
<dbReference type="Proteomes" id="UP000275078">
    <property type="component" value="Unassembled WGS sequence"/>
</dbReference>
<keyword evidence="2" id="KW-0472">Membrane</keyword>
<evidence type="ECO:0000313" key="4">
    <source>
        <dbReference type="Proteomes" id="UP000275078"/>
    </source>
</evidence>
<dbReference type="OrthoDB" id="3784821at2759"/>
<reference evidence="3 4" key="1">
    <citation type="journal article" date="2018" name="Nat. Ecol. Evol.">
        <title>Pezizomycetes genomes reveal the molecular basis of ectomycorrhizal truffle lifestyle.</title>
        <authorList>
            <person name="Murat C."/>
            <person name="Payen T."/>
            <person name="Noel B."/>
            <person name="Kuo A."/>
            <person name="Morin E."/>
            <person name="Chen J."/>
            <person name="Kohler A."/>
            <person name="Krizsan K."/>
            <person name="Balestrini R."/>
            <person name="Da Silva C."/>
            <person name="Montanini B."/>
            <person name="Hainaut M."/>
            <person name="Levati E."/>
            <person name="Barry K.W."/>
            <person name="Belfiori B."/>
            <person name="Cichocki N."/>
            <person name="Clum A."/>
            <person name="Dockter R.B."/>
            <person name="Fauchery L."/>
            <person name="Guy J."/>
            <person name="Iotti M."/>
            <person name="Le Tacon F."/>
            <person name="Lindquist E.A."/>
            <person name="Lipzen A."/>
            <person name="Malagnac F."/>
            <person name="Mello A."/>
            <person name="Molinier V."/>
            <person name="Miyauchi S."/>
            <person name="Poulain J."/>
            <person name="Riccioni C."/>
            <person name="Rubini A."/>
            <person name="Sitrit Y."/>
            <person name="Splivallo R."/>
            <person name="Traeger S."/>
            <person name="Wang M."/>
            <person name="Zifcakova L."/>
            <person name="Wipf D."/>
            <person name="Zambonelli A."/>
            <person name="Paolocci F."/>
            <person name="Nowrousian M."/>
            <person name="Ottonello S."/>
            <person name="Baldrian P."/>
            <person name="Spatafora J.W."/>
            <person name="Henrissat B."/>
            <person name="Nagy L.G."/>
            <person name="Aury J.M."/>
            <person name="Wincker P."/>
            <person name="Grigoriev I.V."/>
            <person name="Bonfante P."/>
            <person name="Martin F.M."/>
        </authorList>
    </citation>
    <scope>NUCLEOTIDE SEQUENCE [LARGE SCALE GENOMIC DNA]</scope>
    <source>
        <strain evidence="3 4">RN42</strain>
    </source>
</reference>
<accession>A0A3N4IB90</accession>
<sequence>MAPQQEQPDVSRKVPKFPPPGATIPPRGGYEKKSGVTPKELKRAEGKVLRVIVAMPILIVTSYYLYKRAILGEEKKQFPERVEEQRQKGIVDVAFGEIKKD</sequence>
<proteinExistence type="predicted"/>
<name>A0A3N4IB90_ASCIM</name>
<evidence type="ECO:0000256" key="1">
    <source>
        <dbReference type="SAM" id="MobiDB-lite"/>
    </source>
</evidence>
<organism evidence="3 4">
    <name type="scientific">Ascobolus immersus RN42</name>
    <dbReference type="NCBI Taxonomy" id="1160509"/>
    <lineage>
        <taxon>Eukaryota</taxon>
        <taxon>Fungi</taxon>
        <taxon>Dikarya</taxon>
        <taxon>Ascomycota</taxon>
        <taxon>Pezizomycotina</taxon>
        <taxon>Pezizomycetes</taxon>
        <taxon>Pezizales</taxon>
        <taxon>Ascobolaceae</taxon>
        <taxon>Ascobolus</taxon>
    </lineage>
</organism>